<reference evidence="2" key="1">
    <citation type="journal article" date="2006" name="PLoS Biol.">
        <title>Macronuclear genome sequence of the ciliate Tetrahymena thermophila, a model eukaryote.</title>
        <authorList>
            <person name="Eisen J.A."/>
            <person name="Coyne R.S."/>
            <person name="Wu M."/>
            <person name="Wu D."/>
            <person name="Thiagarajan M."/>
            <person name="Wortman J.R."/>
            <person name="Badger J.H."/>
            <person name="Ren Q."/>
            <person name="Amedeo P."/>
            <person name="Jones K.M."/>
            <person name="Tallon L.J."/>
            <person name="Delcher A.L."/>
            <person name="Salzberg S.L."/>
            <person name="Silva J.C."/>
            <person name="Haas B.J."/>
            <person name="Majoros W.H."/>
            <person name="Farzad M."/>
            <person name="Carlton J.M."/>
            <person name="Smith R.K. Jr."/>
            <person name="Garg J."/>
            <person name="Pearlman R.E."/>
            <person name="Karrer K.M."/>
            <person name="Sun L."/>
            <person name="Manning G."/>
            <person name="Elde N.C."/>
            <person name="Turkewitz A.P."/>
            <person name="Asai D.J."/>
            <person name="Wilkes D.E."/>
            <person name="Wang Y."/>
            <person name="Cai H."/>
            <person name="Collins K."/>
            <person name="Stewart B.A."/>
            <person name="Lee S.R."/>
            <person name="Wilamowska K."/>
            <person name="Weinberg Z."/>
            <person name="Ruzzo W.L."/>
            <person name="Wloga D."/>
            <person name="Gaertig J."/>
            <person name="Frankel J."/>
            <person name="Tsao C.-C."/>
            <person name="Gorovsky M.A."/>
            <person name="Keeling P.J."/>
            <person name="Waller R.F."/>
            <person name="Patron N.J."/>
            <person name="Cherry J.M."/>
            <person name="Stover N.A."/>
            <person name="Krieger C.J."/>
            <person name="del Toro C."/>
            <person name="Ryder H.F."/>
            <person name="Williamson S.C."/>
            <person name="Barbeau R.A."/>
            <person name="Hamilton E.P."/>
            <person name="Orias E."/>
        </authorList>
    </citation>
    <scope>NUCLEOTIDE SEQUENCE [LARGE SCALE GENOMIC DNA]</scope>
    <source>
        <strain evidence="2">SB210</strain>
    </source>
</reference>
<dbReference type="GeneID" id="24440580"/>
<dbReference type="KEGG" id="tet:TTHERM_000768551"/>
<dbReference type="RefSeq" id="XP_012652519.1">
    <property type="nucleotide sequence ID" value="XM_012797065.1"/>
</dbReference>
<dbReference type="EMBL" id="GG662723">
    <property type="protein sequence ID" value="EWS74930.1"/>
    <property type="molecule type" value="Genomic_DNA"/>
</dbReference>
<evidence type="ECO:0000313" key="1">
    <source>
        <dbReference type="EMBL" id="EWS74930.1"/>
    </source>
</evidence>
<dbReference type="Proteomes" id="UP000009168">
    <property type="component" value="Unassembled WGS sequence"/>
</dbReference>
<dbReference type="AlphaFoldDB" id="W7X6C6"/>
<gene>
    <name evidence="1" type="ORF">TTHERM_000768551</name>
</gene>
<sequence>MLHINPFLSPILFIFTNKKNKFQILKILLINQDKYNSIIFDGHENAQININKNVGNVMYYKNYILFMQYPYNQLYVYQTSFSVNQNVFFKYKSSQVTANQVQQVFSEYSTNIVIIQSLIDGSLKQFSNFYYFNQHQIKQFFIQKSHGHLVLSLLILQKILIYICQQIQVRLDLLLLQMYKPVNQQIQDKQSLIKYQDLRIFFQLWQLMALIVKQQQIKIQKTQKIQLKGCKGIQFRQYGKNNKIITYYQFHKICLRYLTNKVFKLLNTIFLLLIQLKIKNKQSFFNNNKQLSIQQTLKKMKLYQLIHSKYIANTNNLILIIRMI</sequence>
<keyword evidence="2" id="KW-1185">Reference proteome</keyword>
<organism evidence="1 2">
    <name type="scientific">Tetrahymena thermophila (strain SB210)</name>
    <dbReference type="NCBI Taxonomy" id="312017"/>
    <lineage>
        <taxon>Eukaryota</taxon>
        <taxon>Sar</taxon>
        <taxon>Alveolata</taxon>
        <taxon>Ciliophora</taxon>
        <taxon>Intramacronucleata</taxon>
        <taxon>Oligohymenophorea</taxon>
        <taxon>Hymenostomatida</taxon>
        <taxon>Tetrahymenina</taxon>
        <taxon>Tetrahymenidae</taxon>
        <taxon>Tetrahymena</taxon>
    </lineage>
</organism>
<protein>
    <submittedName>
        <fullName evidence="1">Uncharacterized protein</fullName>
    </submittedName>
</protein>
<accession>W7X6C6</accession>
<evidence type="ECO:0000313" key="2">
    <source>
        <dbReference type="Proteomes" id="UP000009168"/>
    </source>
</evidence>
<dbReference type="InParanoid" id="W7X6C6"/>
<proteinExistence type="predicted"/>
<name>W7X6C6_TETTS</name>